<evidence type="ECO:0000313" key="3">
    <source>
        <dbReference type="WBParaSite" id="TCNE_0001795601-mRNA-1"/>
    </source>
</evidence>
<dbReference type="AlphaFoldDB" id="A0A183VB32"/>
<gene>
    <name evidence="1" type="ORF">TCNE_LOCUS17952</name>
</gene>
<dbReference type="EMBL" id="UYWY01024971">
    <property type="protein sequence ID" value="VDM49273.1"/>
    <property type="molecule type" value="Genomic_DNA"/>
</dbReference>
<keyword evidence="2" id="KW-1185">Reference proteome</keyword>
<reference evidence="3" key="1">
    <citation type="submission" date="2016-06" db="UniProtKB">
        <authorList>
            <consortium name="WormBaseParasite"/>
        </authorList>
    </citation>
    <scope>IDENTIFICATION</scope>
</reference>
<sequence length="82" mass="9381">MLKLIDDVHMAPTCRESTIAGNNHEIRSISVILTDVFSMIDDTHVKYFALKNSRIRRNKKPHKSPMILYAMGVRIISIIAFP</sequence>
<evidence type="ECO:0000313" key="1">
    <source>
        <dbReference type="EMBL" id="VDM49273.1"/>
    </source>
</evidence>
<name>A0A183VB32_TOXCA</name>
<evidence type="ECO:0000313" key="2">
    <source>
        <dbReference type="Proteomes" id="UP000050794"/>
    </source>
</evidence>
<dbReference type="Proteomes" id="UP000050794">
    <property type="component" value="Unassembled WGS sequence"/>
</dbReference>
<accession>A0A183VB32</accession>
<dbReference type="WBParaSite" id="TCNE_0001795601-mRNA-1">
    <property type="protein sequence ID" value="TCNE_0001795601-mRNA-1"/>
    <property type="gene ID" value="TCNE_0001795601"/>
</dbReference>
<proteinExistence type="predicted"/>
<organism evidence="2 3">
    <name type="scientific">Toxocara canis</name>
    <name type="common">Canine roundworm</name>
    <dbReference type="NCBI Taxonomy" id="6265"/>
    <lineage>
        <taxon>Eukaryota</taxon>
        <taxon>Metazoa</taxon>
        <taxon>Ecdysozoa</taxon>
        <taxon>Nematoda</taxon>
        <taxon>Chromadorea</taxon>
        <taxon>Rhabditida</taxon>
        <taxon>Spirurina</taxon>
        <taxon>Ascaridomorpha</taxon>
        <taxon>Ascaridoidea</taxon>
        <taxon>Toxocaridae</taxon>
        <taxon>Toxocara</taxon>
    </lineage>
</organism>
<protein>
    <submittedName>
        <fullName evidence="3">Transposase</fullName>
    </submittedName>
</protein>
<reference evidence="1 2" key="2">
    <citation type="submission" date="2018-11" db="EMBL/GenBank/DDBJ databases">
        <authorList>
            <consortium name="Pathogen Informatics"/>
        </authorList>
    </citation>
    <scope>NUCLEOTIDE SEQUENCE [LARGE SCALE GENOMIC DNA]</scope>
</reference>